<dbReference type="EMBL" id="MU251475">
    <property type="protein sequence ID" value="KAG9234089.1"/>
    <property type="molecule type" value="Genomic_DNA"/>
</dbReference>
<evidence type="ECO:0000256" key="1">
    <source>
        <dbReference type="ARBA" id="ARBA00004141"/>
    </source>
</evidence>
<evidence type="ECO:0000313" key="18">
    <source>
        <dbReference type="EMBL" id="KAG9234089.1"/>
    </source>
</evidence>
<dbReference type="InterPro" id="IPR050732">
    <property type="entry name" value="Beta-glucan_modifiers"/>
</dbReference>
<comment type="similarity">
    <text evidence="3 16">Belongs to the glycosyl hydrolase 17 family.</text>
</comment>
<evidence type="ECO:0000256" key="15">
    <source>
        <dbReference type="ARBA" id="ARBA00041761"/>
    </source>
</evidence>
<comment type="caution">
    <text evidence="18">The sequence shown here is derived from an EMBL/GenBank/DDBJ whole genome shotgun (WGS) entry which is preliminary data.</text>
</comment>
<accession>A0A9P8C511</accession>
<dbReference type="PANTHER" id="PTHR16631">
    <property type="entry name" value="GLUCAN 1,3-BETA-GLUCOSIDASE"/>
    <property type="match status" value="1"/>
</dbReference>
<name>A0A9P8C511_9HELO</name>
<dbReference type="GO" id="GO:0004338">
    <property type="term" value="F:glucan exo-1,3-beta-glucosidase activity"/>
    <property type="evidence" value="ECO:0007669"/>
    <property type="project" value="UniProtKB-EC"/>
</dbReference>
<feature type="transmembrane region" description="Helical" evidence="17">
    <location>
        <begin position="124"/>
        <end position="147"/>
    </location>
</feature>
<dbReference type="GO" id="GO:0071555">
    <property type="term" value="P:cell wall organization"/>
    <property type="evidence" value="ECO:0007669"/>
    <property type="project" value="TreeGrafter"/>
</dbReference>
<dbReference type="GO" id="GO:0016020">
    <property type="term" value="C:membrane"/>
    <property type="evidence" value="ECO:0007669"/>
    <property type="project" value="UniProtKB-SubCell"/>
</dbReference>
<dbReference type="Pfam" id="PF04193">
    <property type="entry name" value="PQ-loop"/>
    <property type="match status" value="1"/>
</dbReference>
<evidence type="ECO:0000256" key="2">
    <source>
        <dbReference type="ARBA" id="ARBA00004191"/>
    </source>
</evidence>
<gene>
    <name evidence="18" type="ORF">BJ875DRAFT_504931</name>
</gene>
<keyword evidence="9 17" id="KW-1133">Transmembrane helix</keyword>
<proteinExistence type="inferred from homology"/>
<evidence type="ECO:0000313" key="19">
    <source>
        <dbReference type="Proteomes" id="UP000824998"/>
    </source>
</evidence>
<dbReference type="AlphaFoldDB" id="A0A9P8C511"/>
<dbReference type="SUPFAM" id="SSF51445">
    <property type="entry name" value="(Trans)glycosidases"/>
    <property type="match status" value="1"/>
</dbReference>
<keyword evidence="8" id="KW-0378">Hydrolase</keyword>
<evidence type="ECO:0000256" key="14">
    <source>
        <dbReference type="ARBA" id="ARBA00038929"/>
    </source>
</evidence>
<dbReference type="InterPro" id="IPR000490">
    <property type="entry name" value="Glyco_hydro_17"/>
</dbReference>
<evidence type="ECO:0000256" key="17">
    <source>
        <dbReference type="SAM" id="Phobius"/>
    </source>
</evidence>
<dbReference type="Pfam" id="PF00332">
    <property type="entry name" value="Glyco_hydro_17"/>
    <property type="match status" value="1"/>
</dbReference>
<evidence type="ECO:0000256" key="13">
    <source>
        <dbReference type="ARBA" id="ARBA00036824"/>
    </source>
</evidence>
<feature type="transmembrane region" description="Helical" evidence="17">
    <location>
        <begin position="21"/>
        <end position="39"/>
    </location>
</feature>
<comment type="subcellular location">
    <subcellularLocation>
        <location evidence="1">Membrane</location>
        <topology evidence="1">Multi-pass membrane protein</topology>
    </subcellularLocation>
    <subcellularLocation>
        <location evidence="2">Secreted</location>
        <location evidence="2">Cell wall</location>
    </subcellularLocation>
</comment>
<evidence type="ECO:0000256" key="8">
    <source>
        <dbReference type="ARBA" id="ARBA00022801"/>
    </source>
</evidence>
<dbReference type="PANTHER" id="PTHR16631:SF26">
    <property type="entry name" value="GLUCAN 1,3-BETA-GLUCOSIDASE"/>
    <property type="match status" value="1"/>
</dbReference>
<reference evidence="18" key="1">
    <citation type="journal article" date="2021" name="IMA Fungus">
        <title>Genomic characterization of three marine fungi, including Emericellopsis atlantica sp. nov. with signatures of a generalist lifestyle and marine biomass degradation.</title>
        <authorList>
            <person name="Hagestad O.C."/>
            <person name="Hou L."/>
            <person name="Andersen J.H."/>
            <person name="Hansen E.H."/>
            <person name="Altermark B."/>
            <person name="Li C."/>
            <person name="Kuhnert E."/>
            <person name="Cox R.J."/>
            <person name="Crous P.W."/>
            <person name="Spatafora J.W."/>
            <person name="Lail K."/>
            <person name="Amirebrahimi M."/>
            <person name="Lipzen A."/>
            <person name="Pangilinan J."/>
            <person name="Andreopoulos W."/>
            <person name="Hayes R.D."/>
            <person name="Ng V."/>
            <person name="Grigoriev I.V."/>
            <person name="Jackson S.A."/>
            <person name="Sutton T.D.S."/>
            <person name="Dobson A.D.W."/>
            <person name="Rama T."/>
        </authorList>
    </citation>
    <scope>NUCLEOTIDE SEQUENCE</scope>
    <source>
        <strain evidence="18">TRa018bII</strain>
    </source>
</reference>
<keyword evidence="6 17" id="KW-0812">Transmembrane</keyword>
<dbReference type="Proteomes" id="UP000824998">
    <property type="component" value="Unassembled WGS sequence"/>
</dbReference>
<evidence type="ECO:0000256" key="3">
    <source>
        <dbReference type="ARBA" id="ARBA00008773"/>
    </source>
</evidence>
<evidence type="ECO:0000256" key="10">
    <source>
        <dbReference type="ARBA" id="ARBA00023136"/>
    </source>
</evidence>
<feature type="transmembrane region" description="Helical" evidence="17">
    <location>
        <begin position="51"/>
        <end position="70"/>
    </location>
</feature>
<keyword evidence="7" id="KW-0732">Signal</keyword>
<dbReference type="GO" id="GO:0042973">
    <property type="term" value="F:glucan endo-1,3-beta-D-glucosidase activity"/>
    <property type="evidence" value="ECO:0007669"/>
    <property type="project" value="TreeGrafter"/>
</dbReference>
<evidence type="ECO:0000256" key="12">
    <source>
        <dbReference type="ARBA" id="ARBA00023295"/>
    </source>
</evidence>
<comment type="catalytic activity">
    <reaction evidence="13">
        <text>Successive hydrolysis of beta-D-glucose units from the non-reducing ends of (1-&gt;3)-beta-D-glucans, releasing alpha-glucose.</text>
        <dbReference type="EC" id="3.2.1.58"/>
    </reaction>
</comment>
<keyword evidence="10 17" id="KW-0472">Membrane</keyword>
<feature type="transmembrane region" description="Helical" evidence="17">
    <location>
        <begin position="90"/>
        <end position="108"/>
    </location>
</feature>
<dbReference type="EC" id="3.2.1.58" evidence="14"/>
<evidence type="ECO:0000256" key="4">
    <source>
        <dbReference type="ARBA" id="ARBA00022512"/>
    </source>
</evidence>
<keyword evidence="4" id="KW-0134">Cell wall</keyword>
<evidence type="ECO:0000256" key="5">
    <source>
        <dbReference type="ARBA" id="ARBA00022525"/>
    </source>
</evidence>
<evidence type="ECO:0000256" key="9">
    <source>
        <dbReference type="ARBA" id="ARBA00022989"/>
    </source>
</evidence>
<dbReference type="Gene3D" id="3.20.20.80">
    <property type="entry name" value="Glycosidases"/>
    <property type="match status" value="1"/>
</dbReference>
<dbReference type="GO" id="GO:0009277">
    <property type="term" value="C:fungal-type cell wall"/>
    <property type="evidence" value="ECO:0007669"/>
    <property type="project" value="TreeGrafter"/>
</dbReference>
<dbReference type="InterPro" id="IPR006603">
    <property type="entry name" value="PQ-loop_rpt"/>
</dbReference>
<dbReference type="InterPro" id="IPR017853">
    <property type="entry name" value="GH"/>
</dbReference>
<keyword evidence="19" id="KW-1185">Reference proteome</keyword>
<dbReference type="OrthoDB" id="1293114at2759"/>
<evidence type="ECO:0000256" key="11">
    <source>
        <dbReference type="ARBA" id="ARBA00023180"/>
    </source>
</evidence>
<organism evidence="18 19">
    <name type="scientific">Amylocarpus encephaloides</name>
    <dbReference type="NCBI Taxonomy" id="45428"/>
    <lineage>
        <taxon>Eukaryota</taxon>
        <taxon>Fungi</taxon>
        <taxon>Dikarya</taxon>
        <taxon>Ascomycota</taxon>
        <taxon>Pezizomycotina</taxon>
        <taxon>Leotiomycetes</taxon>
        <taxon>Helotiales</taxon>
        <taxon>Helotiales incertae sedis</taxon>
        <taxon>Amylocarpus</taxon>
    </lineage>
</organism>
<evidence type="ECO:0000256" key="6">
    <source>
        <dbReference type="ARBA" id="ARBA00022692"/>
    </source>
</evidence>
<dbReference type="GO" id="GO:0005576">
    <property type="term" value="C:extracellular region"/>
    <property type="evidence" value="ECO:0007669"/>
    <property type="project" value="TreeGrafter"/>
</dbReference>
<dbReference type="GO" id="GO:0005975">
    <property type="term" value="P:carbohydrate metabolic process"/>
    <property type="evidence" value="ECO:0007669"/>
    <property type="project" value="InterPro"/>
</dbReference>
<keyword evidence="5" id="KW-0964">Secreted</keyword>
<dbReference type="GO" id="GO:0009986">
    <property type="term" value="C:cell surface"/>
    <property type="evidence" value="ECO:0007669"/>
    <property type="project" value="TreeGrafter"/>
</dbReference>
<keyword evidence="11" id="KW-0325">Glycoprotein</keyword>
<evidence type="ECO:0000256" key="16">
    <source>
        <dbReference type="RuleBase" id="RU004335"/>
    </source>
</evidence>
<protein>
    <recommendedName>
        <fullName evidence="14">glucan 1,3-beta-glucosidase</fullName>
        <ecNumber evidence="14">3.2.1.58</ecNumber>
    </recommendedName>
    <alternativeName>
        <fullName evidence="15">Exo-1,3-beta-glucanase</fullName>
    </alternativeName>
</protein>
<dbReference type="Gene3D" id="1.20.1280.290">
    <property type="match status" value="1"/>
</dbReference>
<keyword evidence="12" id="KW-0326">Glycosidase</keyword>
<evidence type="ECO:0000256" key="7">
    <source>
        <dbReference type="ARBA" id="ARBA00022729"/>
    </source>
</evidence>
<sequence>MLSFIPTSIHALSKEVTFQEALSGIFGSISLATWIFLLEDDSEESKPWVKNTFSILAVIAVGVAGWAIAWQSGVWVPSPVEDAPVANAEGAIGARILGYISAVCYLGARIPQIYKNYKDKSCEATLLLAVLPLLASAAGSLGFALGAKNADGTCKSSSDYTADFKVLSPHSKVVRTYAASQCNTAQAILPAAKSAGAKVILGIWPDVEESFDADKAAIVKYAPQYKDQVYAITVGSETMYRGNFTGEELLVKIADVKKATGGAFKVGTADSWNKYQDGTADPLIKGGADILLINAFSYWQGQTIANSTNSFFDDIMQAFGHIQAKAGSTTTGPELWVGETGWPSDGHTYQSAVPGVKNAEAYWKSAICGILAWGVNVFAFEAFDEPWKPLSVGQDGSVADETHWGVWNSDRSEKFSVSC</sequence>